<comment type="caution">
    <text evidence="2">The sequence shown here is derived from an EMBL/GenBank/DDBJ whole genome shotgun (WGS) entry which is preliminary data.</text>
</comment>
<dbReference type="PANTHER" id="PTHR39244">
    <property type="entry name" value="NATTERIN-4"/>
    <property type="match status" value="1"/>
</dbReference>
<feature type="compositionally biased region" description="Basic and acidic residues" evidence="1">
    <location>
        <begin position="529"/>
        <end position="560"/>
    </location>
</feature>
<dbReference type="SUPFAM" id="SSF56973">
    <property type="entry name" value="Aerolisin/ETX pore-forming domain"/>
    <property type="match status" value="1"/>
</dbReference>
<name>A0A8H7ECX0_9PLEO</name>
<dbReference type="InterPro" id="IPR035992">
    <property type="entry name" value="Ricin_B-like_lectins"/>
</dbReference>
<dbReference type="InterPro" id="IPR053237">
    <property type="entry name" value="Natterin_C"/>
</dbReference>
<accession>A0A8H7ECX0</accession>
<feature type="compositionally biased region" description="Polar residues" evidence="1">
    <location>
        <begin position="564"/>
        <end position="574"/>
    </location>
</feature>
<feature type="compositionally biased region" description="Basic and acidic residues" evidence="1">
    <location>
        <begin position="340"/>
        <end position="351"/>
    </location>
</feature>
<feature type="compositionally biased region" description="Basic and acidic residues" evidence="1">
    <location>
        <begin position="578"/>
        <end position="596"/>
    </location>
</feature>
<feature type="compositionally biased region" description="Basic and acidic residues" evidence="1">
    <location>
        <begin position="464"/>
        <end position="481"/>
    </location>
</feature>
<dbReference type="Proteomes" id="UP000596902">
    <property type="component" value="Unassembled WGS sequence"/>
</dbReference>
<dbReference type="RefSeq" id="XP_038781707.1">
    <property type="nucleotide sequence ID" value="XM_038935703.1"/>
</dbReference>
<keyword evidence="3" id="KW-1185">Reference proteome</keyword>
<dbReference type="Gene3D" id="2.170.15.10">
    <property type="entry name" value="Proaerolysin, chain A, domain 3"/>
    <property type="match status" value="1"/>
</dbReference>
<dbReference type="AlphaFoldDB" id="A0A8H7ECX0"/>
<feature type="compositionally biased region" description="Acidic residues" evidence="1">
    <location>
        <begin position="383"/>
        <end position="398"/>
    </location>
</feature>
<organism evidence="2 3">
    <name type="scientific">Alternaria burnsii</name>
    <dbReference type="NCBI Taxonomy" id="1187904"/>
    <lineage>
        <taxon>Eukaryota</taxon>
        <taxon>Fungi</taxon>
        <taxon>Dikarya</taxon>
        <taxon>Ascomycota</taxon>
        <taxon>Pezizomycotina</taxon>
        <taxon>Dothideomycetes</taxon>
        <taxon>Pleosporomycetidae</taxon>
        <taxon>Pleosporales</taxon>
        <taxon>Pleosporineae</taxon>
        <taxon>Pleosporaceae</taxon>
        <taxon>Alternaria</taxon>
        <taxon>Alternaria sect. Alternaria</taxon>
    </lineage>
</organism>
<feature type="region of interest" description="Disordered" evidence="1">
    <location>
        <begin position="308"/>
        <end position="354"/>
    </location>
</feature>
<protein>
    <submittedName>
        <fullName evidence="2">Uncharacterized protein</fullName>
    </submittedName>
</protein>
<dbReference type="Gene3D" id="2.80.10.50">
    <property type="match status" value="1"/>
</dbReference>
<dbReference type="CDD" id="cd23424">
    <property type="entry name" value="beta-trefoil_Ricin_BEL-like"/>
    <property type="match status" value="1"/>
</dbReference>
<proteinExistence type="predicted"/>
<feature type="region of interest" description="Disordered" evidence="1">
    <location>
        <begin position="380"/>
        <end position="607"/>
    </location>
</feature>
<dbReference type="SUPFAM" id="SSF50370">
    <property type="entry name" value="Ricin B-like lectins"/>
    <property type="match status" value="1"/>
</dbReference>
<evidence type="ECO:0000313" key="3">
    <source>
        <dbReference type="Proteomes" id="UP000596902"/>
    </source>
</evidence>
<dbReference type="PANTHER" id="PTHR39244:SF5">
    <property type="entry name" value="NATTERIN-3-LIKE"/>
    <property type="match status" value="1"/>
</dbReference>
<gene>
    <name evidence="2" type="ORF">GT037_010656</name>
</gene>
<dbReference type="GeneID" id="62208881"/>
<evidence type="ECO:0000313" key="2">
    <source>
        <dbReference type="EMBL" id="KAF7671331.1"/>
    </source>
</evidence>
<reference evidence="2" key="2">
    <citation type="submission" date="2020-08" db="EMBL/GenBank/DDBJ databases">
        <title>Draft Genome Sequence of Cumin Blight Pathogen Alternaria burnsii.</title>
        <authorList>
            <person name="Feng Z."/>
        </authorList>
    </citation>
    <scope>NUCLEOTIDE SEQUENCE</scope>
    <source>
        <strain evidence="2">CBS107.38</strain>
    </source>
</reference>
<dbReference type="CDD" id="cd20215">
    <property type="entry name" value="PFM_LSL-like"/>
    <property type="match status" value="1"/>
</dbReference>
<reference evidence="2" key="1">
    <citation type="submission" date="2020-01" db="EMBL/GenBank/DDBJ databases">
        <authorList>
            <person name="Feng Z.H.Z."/>
        </authorList>
    </citation>
    <scope>NUCLEOTIDE SEQUENCE</scope>
    <source>
        <strain evidence="2">CBS107.38</strain>
    </source>
</reference>
<dbReference type="EMBL" id="JAAABM010000023">
    <property type="protein sequence ID" value="KAF7671331.1"/>
    <property type="molecule type" value="Genomic_DNA"/>
</dbReference>
<sequence>MSEFFIPPKEISFRLKNKKTEKVLFSREKSPGFGHFSGDTFADQWWCLVPGDGDYKGQYLVKSKFTENVLFSRTAKSPRVDHHDGNGKWADQWFKLEPGTGDRQNWFRLMNPYSNTVVVSVDGVTNAKADAATDDSQYWSFEFEDMEFVGLDYDINQQKVLSSTPAVVGSNSQSNSTDSVQTITLTITETTNTTRTFEHSYGITITGTVSATFGWPSVVEGKVEISVAQTKDFKWGKQDSEIKTATLEIPVTAKPFSKVTAIATATKSDIELPFTITWKSKKTGYEVKSKGVYKGTSYWNTITNLKQSQDGENRELDPFDGSEGWEEAEVISRTETTATNEERSLDDEKPKGKGFVRNAQEDECEWNEHEHAAYGAEGRYAQEEPEPEGYEQETEEQETWAYDTKHSQYEEDRDGETRVERYGEDDDTTRNNGYGQDDQYDGELGQEKNDANAPEDFTYNGRSFDNERSSYNEQPYKERSSYNEQSSYNDQGSYNDQDSNNNQDSYNDQSLYNEKAAEESEGAEPGENAYEHARYQETQKYKVSWAEERNLNGYRERQDDQENGTDTYGETRASQEYGRFDEDGRREFEHPTREDGYPETNSRSNWY</sequence>
<feature type="compositionally biased region" description="Acidic residues" evidence="1">
    <location>
        <begin position="318"/>
        <end position="329"/>
    </location>
</feature>
<feature type="compositionally biased region" description="Low complexity" evidence="1">
    <location>
        <begin position="489"/>
        <end position="514"/>
    </location>
</feature>
<evidence type="ECO:0000256" key="1">
    <source>
        <dbReference type="SAM" id="MobiDB-lite"/>
    </source>
</evidence>
<feature type="compositionally biased region" description="Basic and acidic residues" evidence="1">
    <location>
        <begin position="403"/>
        <end position="422"/>
    </location>
</feature>